<dbReference type="InterPro" id="IPR029069">
    <property type="entry name" value="HotDog_dom_sf"/>
</dbReference>
<organism evidence="1">
    <name type="scientific">mine drainage metagenome</name>
    <dbReference type="NCBI Taxonomy" id="410659"/>
    <lineage>
        <taxon>unclassified sequences</taxon>
        <taxon>metagenomes</taxon>
        <taxon>ecological metagenomes</taxon>
    </lineage>
</organism>
<dbReference type="SUPFAM" id="SSF54637">
    <property type="entry name" value="Thioesterase/thiol ester dehydrase-isomerase"/>
    <property type="match status" value="1"/>
</dbReference>
<dbReference type="EMBL" id="MLJW01000154">
    <property type="protein sequence ID" value="OIQ96094.1"/>
    <property type="molecule type" value="Genomic_DNA"/>
</dbReference>
<comment type="caution">
    <text evidence="1">The sequence shown here is derived from an EMBL/GenBank/DDBJ whole genome shotgun (WGS) entry which is preliminary data.</text>
</comment>
<proteinExistence type="predicted"/>
<dbReference type="Gene3D" id="3.10.129.10">
    <property type="entry name" value="Hotdog Thioesterase"/>
    <property type="match status" value="1"/>
</dbReference>
<evidence type="ECO:0000313" key="1">
    <source>
        <dbReference type="EMBL" id="OIQ96094.1"/>
    </source>
</evidence>
<name>A0A1J5RJ40_9ZZZZ</name>
<reference evidence="1" key="1">
    <citation type="submission" date="2016-10" db="EMBL/GenBank/DDBJ databases">
        <title>Sequence of Gallionella enrichment culture.</title>
        <authorList>
            <person name="Poehlein A."/>
            <person name="Muehling M."/>
            <person name="Daniel R."/>
        </authorList>
    </citation>
    <scope>NUCLEOTIDE SEQUENCE</scope>
</reference>
<dbReference type="InterPro" id="IPR016776">
    <property type="entry name" value="ApeP-like_dehydratase"/>
</dbReference>
<sequence length="147" mass="15731">MLADRAAIATVIPHAGNMCLLDGVLESDAQRIRCISSTHRAADNPMRSGDELSALCGIEYAAQAMAVHGAWDAGFDKKPRAGYLAALRDVACHTMRLDNLSDDLIIEAEKTMGDETRVIYQFSIHAGTTKIMSGRATVVLDADKAGP</sequence>
<gene>
    <name evidence="1" type="ORF">GALL_218480</name>
</gene>
<dbReference type="Pfam" id="PF22817">
    <property type="entry name" value="ApeP-like"/>
    <property type="match status" value="1"/>
</dbReference>
<dbReference type="AlphaFoldDB" id="A0A1J5RJ40"/>
<protein>
    <submittedName>
        <fullName evidence="1">Uncharacterized protein</fullName>
    </submittedName>
</protein>
<accession>A0A1J5RJ40</accession>